<proteinExistence type="inferred from homology"/>
<protein>
    <submittedName>
        <fullName evidence="7">Peptide/nickel transport system permease protein</fullName>
    </submittedName>
</protein>
<feature type="transmembrane region" description="Helical" evidence="5">
    <location>
        <begin position="254"/>
        <end position="275"/>
    </location>
</feature>
<keyword evidence="8" id="KW-1185">Reference proteome</keyword>
<feature type="domain" description="ABC transmembrane type-1" evidence="6">
    <location>
        <begin position="187"/>
        <end position="383"/>
    </location>
</feature>
<dbReference type="InterPro" id="IPR025966">
    <property type="entry name" value="OppC_N"/>
</dbReference>
<dbReference type="SUPFAM" id="SSF161098">
    <property type="entry name" value="MetI-like"/>
    <property type="match status" value="1"/>
</dbReference>
<dbReference type="PANTHER" id="PTHR43839:SF3">
    <property type="entry name" value="OLIGOPEPTIDE ABC TRANSPORTER, PERMEASE PROTEIN"/>
    <property type="match status" value="1"/>
</dbReference>
<dbReference type="PROSITE" id="PS50928">
    <property type="entry name" value="ABC_TM1"/>
    <property type="match status" value="1"/>
</dbReference>
<comment type="subcellular location">
    <subcellularLocation>
        <location evidence="1 5">Cell membrane</location>
        <topology evidence="1 5">Multi-pass membrane protein</topology>
    </subcellularLocation>
</comment>
<keyword evidence="4 5" id="KW-0472">Membrane</keyword>
<feature type="transmembrane region" description="Helical" evidence="5">
    <location>
        <begin position="229"/>
        <end position="248"/>
    </location>
</feature>
<evidence type="ECO:0000256" key="1">
    <source>
        <dbReference type="ARBA" id="ARBA00004651"/>
    </source>
</evidence>
<dbReference type="Gene3D" id="1.10.3720.10">
    <property type="entry name" value="MetI-like"/>
    <property type="match status" value="1"/>
</dbReference>
<feature type="transmembrane region" description="Helical" evidence="5">
    <location>
        <begin position="193"/>
        <end position="217"/>
    </location>
</feature>
<sequence length="395" mass="44028">MTQISNTMSDPIYDAVMASEEREVPPLAGEQTTKEGRSYTAKPWTLIWWRFRKHKLAMASLFFLIFCFFSALFADFISPYRPADIDKLNTFVPPANIHLFHDGKFQGPFIYALKRSRDPETARVIYERDTTKIVPISFFVEGPEYDLLGLVPTKIHLFGAADKRQKVNLLGTDSLGRDLFTRLLYGARVTLSAGLIGVAFSFVIGLFIGAIAGYYGGLVDALIQRLMEFIRSVPTIPLWMGLAAALPIAWDPLFVYVLITFILALIGWTHLARVVRGRFFALRNEDYILAARLAGASEYRIITRHMLPAMTSYIIAAVTLAIPEMILGETALSFLGLGLRPPVVSWGVLLQDAQNLRSISLAPWLLSPGIAIIFVVLAFNFLGDGLRDAADPYGR</sequence>
<comment type="similarity">
    <text evidence="5">Belongs to the binding-protein-dependent transport system permease family.</text>
</comment>
<keyword evidence="2 5" id="KW-0812">Transmembrane</keyword>
<dbReference type="EMBL" id="JACIEC010000005">
    <property type="protein sequence ID" value="MBB4145038.1"/>
    <property type="molecule type" value="Genomic_DNA"/>
</dbReference>
<gene>
    <name evidence="7" type="ORF">GGQ72_003600</name>
</gene>
<evidence type="ECO:0000256" key="2">
    <source>
        <dbReference type="ARBA" id="ARBA00022692"/>
    </source>
</evidence>
<accession>A0A7W6LIL0</accession>
<evidence type="ECO:0000313" key="7">
    <source>
        <dbReference type="EMBL" id="MBB4145038.1"/>
    </source>
</evidence>
<evidence type="ECO:0000256" key="5">
    <source>
        <dbReference type="RuleBase" id="RU363032"/>
    </source>
</evidence>
<dbReference type="Pfam" id="PF00528">
    <property type="entry name" value="BPD_transp_1"/>
    <property type="match status" value="1"/>
</dbReference>
<name>A0A7W6LIL0_9HYPH</name>
<dbReference type="InterPro" id="IPR035906">
    <property type="entry name" value="MetI-like_sf"/>
</dbReference>
<dbReference type="PANTHER" id="PTHR43839">
    <property type="entry name" value="OPPC IN A BINDING PROTEIN-DEPENDENT TRANSPORT SYSTEM"/>
    <property type="match status" value="1"/>
</dbReference>
<evidence type="ECO:0000256" key="4">
    <source>
        <dbReference type="ARBA" id="ARBA00023136"/>
    </source>
</evidence>
<dbReference type="InterPro" id="IPR000515">
    <property type="entry name" value="MetI-like"/>
</dbReference>
<evidence type="ECO:0000256" key="3">
    <source>
        <dbReference type="ARBA" id="ARBA00022989"/>
    </source>
</evidence>
<feature type="transmembrane region" description="Helical" evidence="5">
    <location>
        <begin position="359"/>
        <end position="382"/>
    </location>
</feature>
<keyword evidence="5" id="KW-0813">Transport</keyword>
<dbReference type="Proteomes" id="UP000519897">
    <property type="component" value="Unassembled WGS sequence"/>
</dbReference>
<dbReference type="Pfam" id="PF12911">
    <property type="entry name" value="OppC_N"/>
    <property type="match status" value="1"/>
</dbReference>
<reference evidence="7 8" key="1">
    <citation type="submission" date="2020-08" db="EMBL/GenBank/DDBJ databases">
        <title>Genomic Encyclopedia of Type Strains, Phase IV (KMG-IV): sequencing the most valuable type-strain genomes for metagenomic binning, comparative biology and taxonomic classification.</title>
        <authorList>
            <person name="Goeker M."/>
        </authorList>
    </citation>
    <scope>NUCLEOTIDE SEQUENCE [LARGE SCALE GENOMIC DNA]</scope>
    <source>
        <strain evidence="7 8">DSM 29514</strain>
    </source>
</reference>
<feature type="transmembrane region" description="Helical" evidence="5">
    <location>
        <begin position="56"/>
        <end position="77"/>
    </location>
</feature>
<dbReference type="GO" id="GO:0055085">
    <property type="term" value="P:transmembrane transport"/>
    <property type="evidence" value="ECO:0007669"/>
    <property type="project" value="InterPro"/>
</dbReference>
<organism evidence="7 8">
    <name type="scientific">Rhizobium rhizoryzae</name>
    <dbReference type="NCBI Taxonomy" id="451876"/>
    <lineage>
        <taxon>Bacteria</taxon>
        <taxon>Pseudomonadati</taxon>
        <taxon>Pseudomonadota</taxon>
        <taxon>Alphaproteobacteria</taxon>
        <taxon>Hyphomicrobiales</taxon>
        <taxon>Rhizobiaceae</taxon>
        <taxon>Rhizobium/Agrobacterium group</taxon>
        <taxon>Rhizobium</taxon>
    </lineage>
</organism>
<evidence type="ECO:0000313" key="8">
    <source>
        <dbReference type="Proteomes" id="UP000519897"/>
    </source>
</evidence>
<keyword evidence="3 5" id="KW-1133">Transmembrane helix</keyword>
<comment type="caution">
    <text evidence="7">The sequence shown here is derived from an EMBL/GenBank/DDBJ whole genome shotgun (WGS) entry which is preliminary data.</text>
</comment>
<dbReference type="AlphaFoldDB" id="A0A7W6LIL0"/>
<evidence type="ECO:0000259" key="6">
    <source>
        <dbReference type="PROSITE" id="PS50928"/>
    </source>
</evidence>
<dbReference type="CDD" id="cd06261">
    <property type="entry name" value="TM_PBP2"/>
    <property type="match status" value="1"/>
</dbReference>
<feature type="transmembrane region" description="Helical" evidence="5">
    <location>
        <begin position="313"/>
        <end position="339"/>
    </location>
</feature>
<dbReference type="GO" id="GO:0005886">
    <property type="term" value="C:plasma membrane"/>
    <property type="evidence" value="ECO:0007669"/>
    <property type="project" value="UniProtKB-SubCell"/>
</dbReference>